<accession>B0PC60</accession>
<comment type="caution">
    <text evidence="1">The sequence shown here is derived from an EMBL/GenBank/DDBJ whole genome shotgun (WGS) entry which is preliminary data.</text>
</comment>
<keyword evidence="2" id="KW-1185">Reference proteome</keyword>
<name>B0PC60_9FIRM</name>
<sequence>MKKSLGKKLLTFFEKKVSQKTLVGCAPAFLKKSLAKNFSRLRRKQWDRSRYFYRLRRELRGGRSAYTGCACPGVVSTG</sequence>
<dbReference type="AlphaFoldDB" id="B0PC60"/>
<dbReference type="HOGENOM" id="CLU_2614232_0_0_9"/>
<dbReference type="EMBL" id="ABGD02000019">
    <property type="protein sequence ID" value="EDS10815.1"/>
    <property type="molecule type" value="Genomic_DNA"/>
</dbReference>
<protein>
    <submittedName>
        <fullName evidence="1">Uncharacterized protein</fullName>
    </submittedName>
</protein>
<gene>
    <name evidence="1" type="ORF">ANACOL_02369</name>
</gene>
<dbReference type="Proteomes" id="UP000003803">
    <property type="component" value="Unassembled WGS sequence"/>
</dbReference>
<organism evidence="1 2">
    <name type="scientific">Anaerotruncus colihominis DSM 17241</name>
    <dbReference type="NCBI Taxonomy" id="445972"/>
    <lineage>
        <taxon>Bacteria</taxon>
        <taxon>Bacillati</taxon>
        <taxon>Bacillota</taxon>
        <taxon>Clostridia</taxon>
        <taxon>Eubacteriales</taxon>
        <taxon>Oscillospiraceae</taxon>
        <taxon>Anaerotruncus</taxon>
    </lineage>
</organism>
<evidence type="ECO:0000313" key="1">
    <source>
        <dbReference type="EMBL" id="EDS10815.1"/>
    </source>
</evidence>
<proteinExistence type="predicted"/>
<reference evidence="1" key="2">
    <citation type="submission" date="2013-09" db="EMBL/GenBank/DDBJ databases">
        <title>Draft genome sequence of Anaerotruncus colihominis(DSM 17241).</title>
        <authorList>
            <person name="Sudarsanam P."/>
            <person name="Ley R."/>
            <person name="Guruge J."/>
            <person name="Turnbaugh P.J."/>
            <person name="Mahowald M."/>
            <person name="Liep D."/>
            <person name="Gordon J."/>
        </authorList>
    </citation>
    <scope>NUCLEOTIDE SEQUENCE</scope>
    <source>
        <strain evidence="1">DSM 17241</strain>
    </source>
</reference>
<reference evidence="1" key="1">
    <citation type="submission" date="2007-11" db="EMBL/GenBank/DDBJ databases">
        <authorList>
            <person name="Fulton L."/>
            <person name="Clifton S."/>
            <person name="Fulton B."/>
            <person name="Xu J."/>
            <person name="Minx P."/>
            <person name="Pepin K.H."/>
            <person name="Johnson M."/>
            <person name="Thiruvilangam P."/>
            <person name="Bhonagiri V."/>
            <person name="Nash W.E."/>
            <person name="Mardis E.R."/>
            <person name="Wilson R.K."/>
        </authorList>
    </citation>
    <scope>NUCLEOTIDE SEQUENCE [LARGE SCALE GENOMIC DNA]</scope>
    <source>
        <strain evidence="1">DSM 17241</strain>
    </source>
</reference>
<evidence type="ECO:0000313" key="2">
    <source>
        <dbReference type="Proteomes" id="UP000003803"/>
    </source>
</evidence>